<feature type="transmembrane region" description="Helical" evidence="1">
    <location>
        <begin position="51"/>
        <end position="74"/>
    </location>
</feature>
<accession>A0A1W6MXW8</accession>
<keyword evidence="3" id="KW-1185">Reference proteome</keyword>
<dbReference type="KEGG" id="mbry:B1812_16640"/>
<keyword evidence="1" id="KW-0812">Transmembrane</keyword>
<sequence length="130" mass="14315">MRIPSILNRKRWAPRLCGASTVLRDICPDKAMPEWTELSARLGSPGSGLGALRLVLIRLAALLFLFDFVLLVGLGQRHGLPRGYEAETLTISPDNLPITLVFCWSDPADYVGVDDLAVVEHYEACHAFVP</sequence>
<evidence type="ECO:0000256" key="1">
    <source>
        <dbReference type="SAM" id="Phobius"/>
    </source>
</evidence>
<evidence type="ECO:0000313" key="2">
    <source>
        <dbReference type="EMBL" id="ARN82440.1"/>
    </source>
</evidence>
<proteinExistence type="predicted"/>
<gene>
    <name evidence="2" type="ORF">B1812_16640</name>
</gene>
<dbReference type="STRING" id="655015.B1812_16640"/>
<dbReference type="AlphaFoldDB" id="A0A1W6MXW8"/>
<protein>
    <submittedName>
        <fullName evidence="2">Uncharacterized protein</fullName>
    </submittedName>
</protein>
<evidence type="ECO:0000313" key="3">
    <source>
        <dbReference type="Proteomes" id="UP000193978"/>
    </source>
</evidence>
<dbReference type="EMBL" id="CP019948">
    <property type="protein sequence ID" value="ARN82440.1"/>
    <property type="molecule type" value="Genomic_DNA"/>
</dbReference>
<reference evidence="2 3" key="1">
    <citation type="submission" date="2017-02" db="EMBL/GenBank/DDBJ databases">
        <authorList>
            <person name="Peterson S.W."/>
        </authorList>
    </citation>
    <scope>NUCLEOTIDE SEQUENCE [LARGE SCALE GENOMIC DNA]</scope>
    <source>
        <strain evidence="2 3">S285</strain>
    </source>
</reference>
<name>A0A1W6MXW8_9HYPH</name>
<keyword evidence="1" id="KW-1133">Transmembrane helix</keyword>
<keyword evidence="1" id="KW-0472">Membrane</keyword>
<organism evidence="2 3">
    <name type="scientific">Methylocystis bryophila</name>
    <dbReference type="NCBI Taxonomy" id="655015"/>
    <lineage>
        <taxon>Bacteria</taxon>
        <taxon>Pseudomonadati</taxon>
        <taxon>Pseudomonadota</taxon>
        <taxon>Alphaproteobacteria</taxon>
        <taxon>Hyphomicrobiales</taxon>
        <taxon>Methylocystaceae</taxon>
        <taxon>Methylocystis</taxon>
    </lineage>
</organism>
<dbReference type="Proteomes" id="UP000193978">
    <property type="component" value="Chromosome"/>
</dbReference>